<evidence type="ECO:0000313" key="3">
    <source>
        <dbReference type="Proteomes" id="UP000011547"/>
    </source>
</evidence>
<dbReference type="PATRIC" id="fig|1208919.3.peg.644"/>
<gene>
    <name evidence="2" type="ORF">CDSE_0087</name>
</gene>
<dbReference type="Proteomes" id="UP000011547">
    <property type="component" value="Chromosome"/>
</dbReference>
<name>M1M4S9_9PROT</name>
<dbReference type="HOGENOM" id="CLU_2380869_0_0_4"/>
<keyword evidence="1" id="KW-0812">Transmembrane</keyword>
<feature type="transmembrane region" description="Helical" evidence="1">
    <location>
        <begin position="9"/>
        <end position="26"/>
    </location>
</feature>
<dbReference type="STRING" id="1208919.CDSE_0087"/>
<keyword evidence="3" id="KW-1185">Reference proteome</keyword>
<proteinExistence type="predicted"/>
<evidence type="ECO:0000313" key="2">
    <source>
        <dbReference type="EMBL" id="AGF47200.1"/>
    </source>
</evidence>
<dbReference type="AlphaFoldDB" id="M1M4S9"/>
<sequence>MIFYKKNNFVLMIVILIIITFITYLADDFYYRDKINITNNNRPSKIYSKRFTIITTDSNGHIDNILQGNEIKEEQDLLEVNNPSLTINKEINRF</sequence>
<dbReference type="EMBL" id="CP003803">
    <property type="protein sequence ID" value="AGF47200.1"/>
    <property type="molecule type" value="Genomic_DNA"/>
</dbReference>
<reference evidence="2 3" key="1">
    <citation type="journal article" date="2013" name="Genome Biol. Evol.">
        <title>Genome evolution and phylogenomic analysis of candidatus kinetoplastibacterium, the betaproteobacterial endosymbionts of strigomonas and angomonas.</title>
        <authorList>
            <person name="Alves J.M."/>
            <person name="Serrano M.G."/>
            <person name="Maia da Silva F."/>
            <person name="Voegtly L.J."/>
            <person name="Matveyev A.V."/>
            <person name="Teixeira M.M."/>
            <person name="Camargo E.P."/>
            <person name="Buck G.A."/>
        </authorList>
    </citation>
    <scope>NUCLEOTIDE SEQUENCE [LARGE SCALE GENOMIC DNA]</scope>
    <source>
        <strain evidence="2 3">TCC079E</strain>
    </source>
</reference>
<accession>M1M4S9</accession>
<keyword evidence="1" id="KW-1133">Transmembrane helix</keyword>
<keyword evidence="1" id="KW-0472">Membrane</keyword>
<protein>
    <submittedName>
        <fullName evidence="2">Uncharacterized protein</fullName>
    </submittedName>
</protein>
<organism evidence="2 3">
    <name type="scientific">Candidatus Kinetoplastidibacterium desouzai TCC079E</name>
    <dbReference type="NCBI Taxonomy" id="1208919"/>
    <lineage>
        <taxon>Bacteria</taxon>
        <taxon>Pseudomonadati</taxon>
        <taxon>Pseudomonadota</taxon>
        <taxon>Betaproteobacteria</taxon>
        <taxon>Candidatus Kinetoplastidibacterium</taxon>
    </lineage>
</organism>
<dbReference type="KEGG" id="kde:CDSE_0087"/>
<evidence type="ECO:0000256" key="1">
    <source>
        <dbReference type="SAM" id="Phobius"/>
    </source>
</evidence>